<keyword evidence="2" id="KW-1185">Reference proteome</keyword>
<organism evidence="1 2">
    <name type="scientific">Neisseria flavescens NRL30031/H210</name>
    <dbReference type="NCBI Taxonomy" id="546264"/>
    <lineage>
        <taxon>Bacteria</taxon>
        <taxon>Pseudomonadati</taxon>
        <taxon>Pseudomonadota</taxon>
        <taxon>Betaproteobacteria</taxon>
        <taxon>Neisseriales</taxon>
        <taxon>Neisseriaceae</taxon>
        <taxon>Neisseria</taxon>
    </lineage>
</organism>
<protein>
    <submittedName>
        <fullName evidence="1">Uncharacterized protein</fullName>
    </submittedName>
</protein>
<evidence type="ECO:0000313" key="2">
    <source>
        <dbReference type="Proteomes" id="UP000004457"/>
    </source>
</evidence>
<comment type="caution">
    <text evidence="1">The sequence shown here is derived from an EMBL/GenBank/DDBJ whole genome shotgun (WGS) entry which is preliminary data.</text>
</comment>
<dbReference type="EMBL" id="ACEN01000097">
    <property type="protein sequence ID" value="EEG32874.1"/>
    <property type="molecule type" value="Genomic_DNA"/>
</dbReference>
<gene>
    <name evidence="1" type="ORF">NEIFLAOT_02161</name>
</gene>
<name>C0EQB9_NEIFL</name>
<sequence>MIFDDKNIFIRFDSVVFLYFYTKYTYTAVCMFDTTRDKTTVAPTLLHSFTRFYPLFLSAGRLKIARISNTLYNTRN</sequence>
<dbReference type="Proteomes" id="UP000004457">
    <property type="component" value="Unassembled WGS sequence"/>
</dbReference>
<evidence type="ECO:0000313" key="1">
    <source>
        <dbReference type="EMBL" id="EEG32874.1"/>
    </source>
</evidence>
<proteinExistence type="predicted"/>
<reference evidence="1 2" key="1">
    <citation type="submission" date="2009-01" db="EMBL/GenBank/DDBJ databases">
        <authorList>
            <person name="Fulton L."/>
            <person name="Clifton S."/>
            <person name="Chinwalla A.T."/>
            <person name="Mitreva M."/>
            <person name="Sodergren E."/>
            <person name="Weinstock G."/>
            <person name="Clifton S."/>
            <person name="Dooling D.J."/>
            <person name="Fulton B."/>
            <person name="Minx P."/>
            <person name="Pepin K.H."/>
            <person name="Johnson M."/>
            <person name="Bhonagiri V."/>
            <person name="Nash W.E."/>
            <person name="Mardis E.R."/>
            <person name="Wilson R.K."/>
        </authorList>
    </citation>
    <scope>NUCLEOTIDE SEQUENCE [LARGE SCALE GENOMIC DNA]</scope>
    <source>
        <strain evidence="1 2">NRL30031/H210</strain>
    </source>
</reference>
<accession>C0EQB9</accession>
<dbReference type="AlphaFoldDB" id="C0EQB9"/>